<keyword evidence="3 4" id="KW-0067">ATP-binding</keyword>
<accession>A0A9W8T955</accession>
<evidence type="ECO:0000313" key="7">
    <source>
        <dbReference type="EMBL" id="KAJ4307736.1"/>
    </source>
</evidence>
<dbReference type="PROSITE" id="PS00108">
    <property type="entry name" value="PROTEIN_KINASE_ST"/>
    <property type="match status" value="1"/>
</dbReference>
<dbReference type="InterPro" id="IPR017441">
    <property type="entry name" value="Protein_kinase_ATP_BS"/>
</dbReference>
<dbReference type="AlphaFoldDB" id="A0A9W8T955"/>
<sequence>MSPHSGPHPDAILSLRPINDNAWEVVQHQNNQHLRSYLGDGSTGLDIGHFSSYLGGGVLATLGRRGDILVEGASISKIQCSFEIDEITNAVMFYDRSHSQTSAVGGFNAYPFQHGRPRKVVVHPNFNSRIGMGGVGRDLVQFDLQWHKFPVQRDQTAIHPHFARTINDNDTVQPSQYGTRAYTLAPGELELRCFQESRIGSGGFGNVYRGVDVDSGLVVAVKVIDRTQHMDNETWWKMKSEVTLIRSVQHPHIIHYIDSRGWEGTTARIYMDLKDGSLTGLMLGPWALPPNQVADTALFQMLQAIDYLGTHGVVHRDIKPDNILYVYRESRFRFCLADFGLASQSTLATSTVGTPGFMAPECFQQGVRQTHQADVWSLFATILWIMDTRGFRQASASVTPTPGSCLEVQARASGLTGIWEMAIEDPNERASAAQMLVKRFNGLGLTTKPSCVPPLKPRTT</sequence>
<comment type="caution">
    <text evidence="7">The sequence shown here is derived from an EMBL/GenBank/DDBJ whole genome shotgun (WGS) entry which is preliminary data.</text>
</comment>
<gene>
    <name evidence="7" type="ORF">N0V84_012526</name>
</gene>
<keyword evidence="5" id="KW-0723">Serine/threonine-protein kinase</keyword>
<dbReference type="GO" id="GO:0005737">
    <property type="term" value="C:cytoplasm"/>
    <property type="evidence" value="ECO:0007669"/>
    <property type="project" value="TreeGrafter"/>
</dbReference>
<dbReference type="PANTHER" id="PTHR48012:SF26">
    <property type="entry name" value="SERINE_THREONINE-PROTEIN KINASE DDB_G0283821-RELATED"/>
    <property type="match status" value="1"/>
</dbReference>
<keyword evidence="5" id="KW-0808">Transferase</keyword>
<keyword evidence="5" id="KW-0418">Kinase</keyword>
<feature type="binding site" evidence="4">
    <location>
        <position position="222"/>
    </location>
    <ligand>
        <name>ATP</name>
        <dbReference type="ChEBI" id="CHEBI:30616"/>
    </ligand>
</feature>
<comment type="similarity">
    <text evidence="5">Belongs to the protein kinase superfamily.</text>
</comment>
<organism evidence="7 8">
    <name type="scientific">Fusarium piperis</name>
    <dbReference type="NCBI Taxonomy" id="1435070"/>
    <lineage>
        <taxon>Eukaryota</taxon>
        <taxon>Fungi</taxon>
        <taxon>Dikarya</taxon>
        <taxon>Ascomycota</taxon>
        <taxon>Pezizomycotina</taxon>
        <taxon>Sordariomycetes</taxon>
        <taxon>Hypocreomycetidae</taxon>
        <taxon>Hypocreales</taxon>
        <taxon>Nectriaceae</taxon>
        <taxon>Fusarium</taxon>
        <taxon>Fusarium solani species complex</taxon>
    </lineage>
</organism>
<dbReference type="Gene3D" id="1.10.510.10">
    <property type="entry name" value="Transferase(Phosphotransferase) domain 1"/>
    <property type="match status" value="1"/>
</dbReference>
<protein>
    <recommendedName>
        <fullName evidence="1">non-specific serine/threonine protein kinase</fullName>
        <ecNumber evidence="1">2.7.11.1</ecNumber>
    </recommendedName>
</protein>
<keyword evidence="8" id="KW-1185">Reference proteome</keyword>
<dbReference type="EC" id="2.7.11.1" evidence="1"/>
<dbReference type="SUPFAM" id="SSF56112">
    <property type="entry name" value="Protein kinase-like (PK-like)"/>
    <property type="match status" value="1"/>
</dbReference>
<dbReference type="InterPro" id="IPR050629">
    <property type="entry name" value="STE20/SPS1-PAK"/>
</dbReference>
<dbReference type="PANTHER" id="PTHR48012">
    <property type="entry name" value="STERILE20-LIKE KINASE, ISOFORM B-RELATED"/>
    <property type="match status" value="1"/>
</dbReference>
<dbReference type="EMBL" id="JAPEUR010000648">
    <property type="protein sequence ID" value="KAJ4307736.1"/>
    <property type="molecule type" value="Genomic_DNA"/>
</dbReference>
<evidence type="ECO:0000256" key="3">
    <source>
        <dbReference type="ARBA" id="ARBA00022840"/>
    </source>
</evidence>
<dbReference type="GO" id="GO:0005524">
    <property type="term" value="F:ATP binding"/>
    <property type="evidence" value="ECO:0007669"/>
    <property type="project" value="UniProtKB-UniRule"/>
</dbReference>
<dbReference type="OrthoDB" id="4062651at2759"/>
<keyword evidence="2 4" id="KW-0547">Nucleotide-binding</keyword>
<dbReference type="InterPro" id="IPR008271">
    <property type="entry name" value="Ser/Thr_kinase_AS"/>
</dbReference>
<evidence type="ECO:0000256" key="1">
    <source>
        <dbReference type="ARBA" id="ARBA00012513"/>
    </source>
</evidence>
<dbReference type="InterPro" id="IPR011009">
    <property type="entry name" value="Kinase-like_dom_sf"/>
</dbReference>
<evidence type="ECO:0000256" key="4">
    <source>
        <dbReference type="PROSITE-ProRule" id="PRU10141"/>
    </source>
</evidence>
<dbReference type="PROSITE" id="PS00107">
    <property type="entry name" value="PROTEIN_KINASE_ATP"/>
    <property type="match status" value="1"/>
</dbReference>
<evidence type="ECO:0000256" key="2">
    <source>
        <dbReference type="ARBA" id="ARBA00022741"/>
    </source>
</evidence>
<dbReference type="SMART" id="SM00220">
    <property type="entry name" value="S_TKc"/>
    <property type="match status" value="1"/>
</dbReference>
<evidence type="ECO:0000256" key="5">
    <source>
        <dbReference type="RuleBase" id="RU000304"/>
    </source>
</evidence>
<evidence type="ECO:0000313" key="8">
    <source>
        <dbReference type="Proteomes" id="UP001140502"/>
    </source>
</evidence>
<dbReference type="Proteomes" id="UP001140502">
    <property type="component" value="Unassembled WGS sequence"/>
</dbReference>
<feature type="domain" description="Protein kinase" evidence="6">
    <location>
        <begin position="193"/>
        <end position="441"/>
    </location>
</feature>
<dbReference type="GO" id="GO:0004674">
    <property type="term" value="F:protein serine/threonine kinase activity"/>
    <property type="evidence" value="ECO:0007669"/>
    <property type="project" value="UniProtKB-KW"/>
</dbReference>
<proteinExistence type="inferred from homology"/>
<dbReference type="Pfam" id="PF00069">
    <property type="entry name" value="Pkinase"/>
    <property type="match status" value="1"/>
</dbReference>
<dbReference type="InterPro" id="IPR000719">
    <property type="entry name" value="Prot_kinase_dom"/>
</dbReference>
<reference evidence="7" key="1">
    <citation type="submission" date="2022-10" db="EMBL/GenBank/DDBJ databases">
        <title>Tapping the CABI collections for fungal endophytes: first genome assemblies for Collariella, Neodidymelliopsis, Ascochyta clinopodiicola, Didymella pomorum, Didymosphaeria variabile, Neocosmospora piperis and Neocucurbitaria cava.</title>
        <authorList>
            <person name="Hill R."/>
        </authorList>
    </citation>
    <scope>NUCLEOTIDE SEQUENCE</scope>
    <source>
        <strain evidence="7">IMI 366586</strain>
    </source>
</reference>
<dbReference type="PROSITE" id="PS50011">
    <property type="entry name" value="PROTEIN_KINASE_DOM"/>
    <property type="match status" value="1"/>
</dbReference>
<name>A0A9W8T955_9HYPO</name>
<evidence type="ECO:0000259" key="6">
    <source>
        <dbReference type="PROSITE" id="PS50011"/>
    </source>
</evidence>